<name>A0A7W9E280_9MICO</name>
<feature type="transmembrane region" description="Helical" evidence="6">
    <location>
        <begin position="633"/>
        <end position="653"/>
    </location>
</feature>
<evidence type="ECO:0000313" key="9">
    <source>
        <dbReference type="Proteomes" id="UP000561726"/>
    </source>
</evidence>
<dbReference type="GO" id="GO:0052689">
    <property type="term" value="F:carboxylic ester hydrolase activity"/>
    <property type="evidence" value="ECO:0007669"/>
    <property type="project" value="UniProtKB-KW"/>
</dbReference>
<keyword evidence="4" id="KW-1015">Disulfide bond</keyword>
<feature type="region of interest" description="Disordered" evidence="5">
    <location>
        <begin position="511"/>
        <end position="531"/>
    </location>
</feature>
<proteinExistence type="inferred from homology"/>
<dbReference type="InterPro" id="IPR000675">
    <property type="entry name" value="Cutinase/axe"/>
</dbReference>
<dbReference type="SUPFAM" id="SSF53474">
    <property type="entry name" value="alpha/beta-Hydrolases"/>
    <property type="match status" value="1"/>
</dbReference>
<accession>A0A7W9E280</accession>
<dbReference type="EMBL" id="JACHBQ010000001">
    <property type="protein sequence ID" value="MBB5640312.1"/>
    <property type="molecule type" value="Genomic_DNA"/>
</dbReference>
<dbReference type="Pfam" id="PF01083">
    <property type="entry name" value="Cutinase"/>
    <property type="match status" value="1"/>
</dbReference>
<protein>
    <recommendedName>
        <fullName evidence="10">Cutinase family protein</fullName>
    </recommendedName>
</protein>
<dbReference type="RefSeq" id="WP_183323261.1">
    <property type="nucleotide sequence ID" value="NZ_JACHBQ010000001.1"/>
</dbReference>
<evidence type="ECO:0008006" key="10">
    <source>
        <dbReference type="Google" id="ProtNLM"/>
    </source>
</evidence>
<comment type="caution">
    <text evidence="8">The sequence shown here is derived from an EMBL/GenBank/DDBJ whole genome shotgun (WGS) entry which is preliminary data.</text>
</comment>
<dbReference type="Gene3D" id="3.40.50.1820">
    <property type="entry name" value="alpha/beta hydrolase"/>
    <property type="match status" value="1"/>
</dbReference>
<keyword evidence="2" id="KW-0719">Serine esterase</keyword>
<evidence type="ECO:0000256" key="1">
    <source>
        <dbReference type="ARBA" id="ARBA00007534"/>
    </source>
</evidence>
<evidence type="ECO:0000256" key="3">
    <source>
        <dbReference type="ARBA" id="ARBA00022801"/>
    </source>
</evidence>
<dbReference type="PANTHER" id="PTHR33630">
    <property type="entry name" value="CUTINASE RV1984C-RELATED-RELATED"/>
    <property type="match status" value="1"/>
</dbReference>
<feature type="compositionally biased region" description="Pro residues" evidence="5">
    <location>
        <begin position="511"/>
        <end position="525"/>
    </location>
</feature>
<reference evidence="8 9" key="1">
    <citation type="submission" date="2020-08" db="EMBL/GenBank/DDBJ databases">
        <title>Sequencing the genomes of 1000 actinobacteria strains.</title>
        <authorList>
            <person name="Klenk H.-P."/>
        </authorList>
    </citation>
    <scope>NUCLEOTIDE SEQUENCE [LARGE SCALE GENOMIC DNA]</scope>
    <source>
        <strain evidence="8 9">DSM 21065</strain>
    </source>
</reference>
<dbReference type="Proteomes" id="UP000561726">
    <property type="component" value="Unassembled WGS sequence"/>
</dbReference>
<evidence type="ECO:0000256" key="6">
    <source>
        <dbReference type="SAM" id="Phobius"/>
    </source>
</evidence>
<keyword evidence="6" id="KW-0472">Membrane</keyword>
<evidence type="ECO:0000256" key="2">
    <source>
        <dbReference type="ARBA" id="ARBA00022487"/>
    </source>
</evidence>
<dbReference type="InterPro" id="IPR035986">
    <property type="entry name" value="PKD_dom_sf"/>
</dbReference>
<keyword evidence="6" id="KW-1133">Transmembrane helix</keyword>
<dbReference type="SUPFAM" id="SSF49299">
    <property type="entry name" value="PKD domain"/>
    <property type="match status" value="1"/>
</dbReference>
<evidence type="ECO:0000256" key="4">
    <source>
        <dbReference type="ARBA" id="ARBA00023157"/>
    </source>
</evidence>
<keyword evidence="6" id="KW-0812">Transmembrane</keyword>
<comment type="similarity">
    <text evidence="1">Belongs to the cutinase family.</text>
</comment>
<feature type="chain" id="PRO_5031456297" description="Cutinase family protein" evidence="7">
    <location>
        <begin position="31"/>
        <end position="660"/>
    </location>
</feature>
<dbReference type="SMART" id="SM01110">
    <property type="entry name" value="Cutinase"/>
    <property type="match status" value="1"/>
</dbReference>
<dbReference type="AlphaFoldDB" id="A0A7W9E280"/>
<evidence type="ECO:0000256" key="5">
    <source>
        <dbReference type="SAM" id="MobiDB-lite"/>
    </source>
</evidence>
<dbReference type="PANTHER" id="PTHR33630:SF9">
    <property type="entry name" value="CUTINASE 4"/>
    <property type="match status" value="1"/>
</dbReference>
<keyword evidence="7" id="KW-0732">Signal</keyword>
<dbReference type="InterPro" id="IPR029058">
    <property type="entry name" value="AB_hydrolase_fold"/>
</dbReference>
<evidence type="ECO:0000313" key="8">
    <source>
        <dbReference type="EMBL" id="MBB5640312.1"/>
    </source>
</evidence>
<evidence type="ECO:0000256" key="7">
    <source>
        <dbReference type="SAM" id="SignalP"/>
    </source>
</evidence>
<gene>
    <name evidence="8" type="ORF">BJ997_000860</name>
</gene>
<sequence>MTTSRARRLLCIVTAGGLLSAALVGGTATAAIAGQGCAPVVVLAFRGSGQLNVDPVTTGNAGSPYNYAGSNLVTNGWEGATLQRLLVPFANTVLGDGLRADSVPVIGVGPDGGTEALGYPAVDVALTSLAPMIESVENGAAAGEAIIKQVKIASAACSIQPKFIALGYSQGAMAARILAQLNPTDVVGVVTLGDPLQRPDAAGNTGAASSGDGGLRWSNPGYAAKWDAFYDLDTDTTSLCHSNDPVCDLRWDTIWRALTGSVEQHLNYFTAAYDTAASVTEAATSAAELADMAHGIVADAGATDPTAAPLARVSASVMATAGVPTVVSAVGSSRAAQYEFDLDGDGRFDGPRDVTNFVGITSTTFAVPGSATISVRVTDAFSRSDVATAVIDVSSPASIVPIFDPTAPSLQVNAPATVDAGGTAAVGALGDPANAPNTVLIVPALAQSPWIIEPVHTAELPSDWATAGITIPAGIPSGSYFLVLAADTGAWGASILGVLPAPVVPPVDPPVVPPVDPPTTDPADPPLADTGATLTLSGSASSVVRGTAVTVTGAGFQAGERVEVWLYSTPARLTTETASASGGVTATVVIPRGTAVGAHQIVLRGASGEVSLDLTVTASAAAAGKLANTGFSALVPMLLGGGLLLAGTALMRLRARGRAA</sequence>
<keyword evidence="3" id="KW-0378">Hydrolase</keyword>
<feature type="signal peptide" evidence="7">
    <location>
        <begin position="1"/>
        <end position="30"/>
    </location>
</feature>
<organism evidence="8 9">
    <name type="scientific">Cryobacterium roopkundense</name>
    <dbReference type="NCBI Taxonomy" id="1001240"/>
    <lineage>
        <taxon>Bacteria</taxon>
        <taxon>Bacillati</taxon>
        <taxon>Actinomycetota</taxon>
        <taxon>Actinomycetes</taxon>
        <taxon>Micrococcales</taxon>
        <taxon>Microbacteriaceae</taxon>
        <taxon>Cryobacterium</taxon>
    </lineage>
</organism>